<dbReference type="PRINTS" id="PR00344">
    <property type="entry name" value="BCTRLSENSOR"/>
</dbReference>
<feature type="transmembrane region" description="Helical" evidence="7">
    <location>
        <begin position="92"/>
        <end position="110"/>
    </location>
</feature>
<protein>
    <recommendedName>
        <fullName evidence="2">histidine kinase</fullName>
        <ecNumber evidence="2">2.7.13.3</ecNumber>
    </recommendedName>
</protein>
<keyword evidence="10" id="KW-1185">Reference proteome</keyword>
<dbReference type="InterPro" id="IPR000014">
    <property type="entry name" value="PAS"/>
</dbReference>
<dbReference type="Pfam" id="PF00512">
    <property type="entry name" value="HisKA"/>
    <property type="match status" value="1"/>
</dbReference>
<dbReference type="CDD" id="cd00075">
    <property type="entry name" value="HATPase"/>
    <property type="match status" value="1"/>
</dbReference>
<evidence type="ECO:0000256" key="2">
    <source>
        <dbReference type="ARBA" id="ARBA00012438"/>
    </source>
</evidence>
<dbReference type="RefSeq" id="WP_101251422.1">
    <property type="nucleotide sequence ID" value="NZ_PIUM01000017.1"/>
</dbReference>
<reference evidence="10" key="1">
    <citation type="submission" date="2017-12" db="EMBL/GenBank/DDBJ databases">
        <title>Draft genome sequence of Telmatospirillum siberiense 26-4b1T, an acidotolerant peatland alphaproteobacterium potentially involved in sulfur cycling.</title>
        <authorList>
            <person name="Hausmann B."/>
            <person name="Pjevac P."/>
            <person name="Schreck K."/>
            <person name="Herbold C.W."/>
            <person name="Daims H."/>
            <person name="Wagner M."/>
            <person name="Pester M."/>
            <person name="Loy A."/>
        </authorList>
    </citation>
    <scope>NUCLEOTIDE SEQUENCE [LARGE SCALE GENOMIC DNA]</scope>
    <source>
        <strain evidence="10">26-4b1</strain>
    </source>
</reference>
<dbReference type="InterPro" id="IPR036890">
    <property type="entry name" value="HATPase_C_sf"/>
</dbReference>
<dbReference type="GO" id="GO:0000155">
    <property type="term" value="F:phosphorelay sensor kinase activity"/>
    <property type="evidence" value="ECO:0007669"/>
    <property type="project" value="InterPro"/>
</dbReference>
<dbReference type="InterPro" id="IPR036097">
    <property type="entry name" value="HisK_dim/P_sf"/>
</dbReference>
<keyword evidence="7" id="KW-0472">Membrane</keyword>
<feature type="transmembrane region" description="Helical" evidence="7">
    <location>
        <begin position="38"/>
        <end position="58"/>
    </location>
</feature>
<keyword evidence="6" id="KW-0902">Two-component regulatory system</keyword>
<sequence>MLDTQTLMIVLAMIAVFVAIVVLIAWRGERRYAGMREIRIGLPLLAGAMLLSGLRQVLPAVPAIGLGNLGIVVGSVLSLNGVLMLAGRRPLWFWHIALATAFLLPFFYFLLIEPSTPVRAELAGLFDAFLHWSAFVVLIRRSGGGLKTRRSLAALLLLHGSVEAGRGLATLFWDPAVDYRGPSQLVTFSALEQIFFAVALTMFMIQLVSERLQADLLRSEARIASAFHVASDAFALFDGERRLIAVNQCFCAFFPDAADHARAGAAMTSLFGLAPDRFGLDASWLGEVAADGDLPALDRVVRLPDDVWLHVSSERTGDGGLVLCWSDITVFKQAEGILANELARERELATIQRSFVSMASHQFRTPLSIIDINAQLLELAGRPPMGRDEVSQRVTRIRRTVRRMIGLMEVMLGAASAEAGKIQVNRVPCDLAGLLRDACERMREIAPDRLFELDVEQLPATVLCDANLIDQVIVNLLSNAVKYSRKPYQVMVLGRTEGNAAVFAVEDFGVGIAPEDQAHIFERFFRANNVGSIAGTGIGLTLARYIVDLHGGGISVASQLGAGSTFTVRLPIV</sequence>
<keyword evidence="3" id="KW-0597">Phosphoprotein</keyword>
<keyword evidence="7" id="KW-0812">Transmembrane</keyword>
<evidence type="ECO:0000259" key="8">
    <source>
        <dbReference type="PROSITE" id="PS50109"/>
    </source>
</evidence>
<dbReference type="InterPro" id="IPR004358">
    <property type="entry name" value="Sig_transdc_His_kin-like_C"/>
</dbReference>
<dbReference type="Gene3D" id="3.30.450.20">
    <property type="entry name" value="PAS domain"/>
    <property type="match status" value="1"/>
</dbReference>
<dbReference type="SUPFAM" id="SSF55785">
    <property type="entry name" value="PYP-like sensor domain (PAS domain)"/>
    <property type="match status" value="1"/>
</dbReference>
<dbReference type="OrthoDB" id="9806130at2"/>
<organism evidence="9 10">
    <name type="scientific">Telmatospirillum siberiense</name>
    <dbReference type="NCBI Taxonomy" id="382514"/>
    <lineage>
        <taxon>Bacteria</taxon>
        <taxon>Pseudomonadati</taxon>
        <taxon>Pseudomonadota</taxon>
        <taxon>Alphaproteobacteria</taxon>
        <taxon>Rhodospirillales</taxon>
        <taxon>Rhodospirillaceae</taxon>
        <taxon>Telmatospirillum</taxon>
    </lineage>
</organism>
<dbReference type="Gene3D" id="3.30.565.10">
    <property type="entry name" value="Histidine kinase-like ATPase, C-terminal domain"/>
    <property type="match status" value="1"/>
</dbReference>
<dbReference type="Pfam" id="PF02518">
    <property type="entry name" value="HATPase_c"/>
    <property type="match status" value="1"/>
</dbReference>
<evidence type="ECO:0000256" key="3">
    <source>
        <dbReference type="ARBA" id="ARBA00022553"/>
    </source>
</evidence>
<comment type="catalytic activity">
    <reaction evidence="1">
        <text>ATP + protein L-histidine = ADP + protein N-phospho-L-histidine.</text>
        <dbReference type="EC" id="2.7.13.3"/>
    </reaction>
</comment>
<evidence type="ECO:0000256" key="5">
    <source>
        <dbReference type="ARBA" id="ARBA00022777"/>
    </source>
</evidence>
<evidence type="ECO:0000256" key="4">
    <source>
        <dbReference type="ARBA" id="ARBA00022679"/>
    </source>
</evidence>
<keyword evidence="5" id="KW-0418">Kinase</keyword>
<feature type="transmembrane region" description="Helical" evidence="7">
    <location>
        <begin position="64"/>
        <end position="85"/>
    </location>
</feature>
<dbReference type="Pfam" id="PF13188">
    <property type="entry name" value="PAS_8"/>
    <property type="match status" value="1"/>
</dbReference>
<accession>A0A2N3PTS5</accession>
<feature type="domain" description="Histidine kinase" evidence="8">
    <location>
        <begin position="358"/>
        <end position="573"/>
    </location>
</feature>
<dbReference type="SMART" id="SM00387">
    <property type="entry name" value="HATPase_c"/>
    <property type="match status" value="1"/>
</dbReference>
<evidence type="ECO:0000256" key="6">
    <source>
        <dbReference type="ARBA" id="ARBA00023012"/>
    </source>
</evidence>
<evidence type="ECO:0000256" key="7">
    <source>
        <dbReference type="SAM" id="Phobius"/>
    </source>
</evidence>
<dbReference type="InterPro" id="IPR003661">
    <property type="entry name" value="HisK_dim/P_dom"/>
</dbReference>
<dbReference type="Gene3D" id="1.10.287.130">
    <property type="match status" value="1"/>
</dbReference>
<dbReference type="PROSITE" id="PS50109">
    <property type="entry name" value="HIS_KIN"/>
    <property type="match status" value="1"/>
</dbReference>
<dbReference type="InterPro" id="IPR035965">
    <property type="entry name" value="PAS-like_dom_sf"/>
</dbReference>
<gene>
    <name evidence="9" type="ORF">CWS72_14960</name>
</gene>
<keyword evidence="4" id="KW-0808">Transferase</keyword>
<dbReference type="InterPro" id="IPR050736">
    <property type="entry name" value="Sensor_HK_Regulatory"/>
</dbReference>
<dbReference type="PANTHER" id="PTHR43711">
    <property type="entry name" value="TWO-COMPONENT HISTIDINE KINASE"/>
    <property type="match status" value="1"/>
</dbReference>
<dbReference type="AlphaFoldDB" id="A0A2N3PTS5"/>
<feature type="transmembrane region" description="Helical" evidence="7">
    <location>
        <begin position="6"/>
        <end position="26"/>
    </location>
</feature>
<evidence type="ECO:0000313" key="9">
    <source>
        <dbReference type="EMBL" id="PKU23786.1"/>
    </source>
</evidence>
<name>A0A2N3PTS5_9PROT</name>
<dbReference type="CDD" id="cd00082">
    <property type="entry name" value="HisKA"/>
    <property type="match status" value="1"/>
</dbReference>
<feature type="transmembrane region" description="Helical" evidence="7">
    <location>
        <begin position="122"/>
        <end position="140"/>
    </location>
</feature>
<evidence type="ECO:0000256" key="1">
    <source>
        <dbReference type="ARBA" id="ARBA00000085"/>
    </source>
</evidence>
<dbReference type="InterPro" id="IPR005467">
    <property type="entry name" value="His_kinase_dom"/>
</dbReference>
<proteinExistence type="predicted"/>
<comment type="caution">
    <text evidence="9">The sequence shown here is derived from an EMBL/GenBank/DDBJ whole genome shotgun (WGS) entry which is preliminary data.</text>
</comment>
<dbReference type="EC" id="2.7.13.3" evidence="2"/>
<dbReference type="SUPFAM" id="SSF55874">
    <property type="entry name" value="ATPase domain of HSP90 chaperone/DNA topoisomerase II/histidine kinase"/>
    <property type="match status" value="1"/>
</dbReference>
<dbReference type="SMART" id="SM00388">
    <property type="entry name" value="HisKA"/>
    <property type="match status" value="1"/>
</dbReference>
<dbReference type="EMBL" id="PIUM01000017">
    <property type="protein sequence ID" value="PKU23786.1"/>
    <property type="molecule type" value="Genomic_DNA"/>
</dbReference>
<dbReference type="InterPro" id="IPR003594">
    <property type="entry name" value="HATPase_dom"/>
</dbReference>
<dbReference type="SUPFAM" id="SSF47384">
    <property type="entry name" value="Homodimeric domain of signal transducing histidine kinase"/>
    <property type="match status" value="1"/>
</dbReference>
<evidence type="ECO:0000313" key="10">
    <source>
        <dbReference type="Proteomes" id="UP000233293"/>
    </source>
</evidence>
<dbReference type="PANTHER" id="PTHR43711:SF26">
    <property type="entry name" value="SENSOR HISTIDINE KINASE RCSC"/>
    <property type="match status" value="1"/>
</dbReference>
<feature type="transmembrane region" description="Helical" evidence="7">
    <location>
        <begin position="185"/>
        <end position="208"/>
    </location>
</feature>
<dbReference type="FunFam" id="3.30.565.10:FF:000006">
    <property type="entry name" value="Sensor histidine kinase WalK"/>
    <property type="match status" value="1"/>
</dbReference>
<dbReference type="Proteomes" id="UP000233293">
    <property type="component" value="Unassembled WGS sequence"/>
</dbReference>
<keyword evidence="7" id="KW-1133">Transmembrane helix</keyword>